<dbReference type="AlphaFoldDB" id="A0A919SH16"/>
<name>A0A919SH16_9ACTN</name>
<evidence type="ECO:0000313" key="2">
    <source>
        <dbReference type="EMBL" id="GIM71432.1"/>
    </source>
</evidence>
<reference evidence="2" key="1">
    <citation type="submission" date="2021-03" db="EMBL/GenBank/DDBJ databases">
        <title>Whole genome shotgun sequence of Actinoplanes consettensis NBRC 14913.</title>
        <authorList>
            <person name="Komaki H."/>
            <person name="Tamura T."/>
        </authorList>
    </citation>
    <scope>NUCLEOTIDE SEQUENCE</scope>
    <source>
        <strain evidence="2">NBRC 14913</strain>
    </source>
</reference>
<dbReference type="Proteomes" id="UP000680865">
    <property type="component" value="Unassembled WGS sequence"/>
</dbReference>
<organism evidence="2 3">
    <name type="scientific">Winogradskya consettensis</name>
    <dbReference type="NCBI Taxonomy" id="113560"/>
    <lineage>
        <taxon>Bacteria</taxon>
        <taxon>Bacillati</taxon>
        <taxon>Actinomycetota</taxon>
        <taxon>Actinomycetes</taxon>
        <taxon>Micromonosporales</taxon>
        <taxon>Micromonosporaceae</taxon>
        <taxon>Winogradskya</taxon>
    </lineage>
</organism>
<gene>
    <name evidence="2" type="ORF">Aco04nite_25170</name>
</gene>
<evidence type="ECO:0000313" key="3">
    <source>
        <dbReference type="Proteomes" id="UP000680865"/>
    </source>
</evidence>
<keyword evidence="1" id="KW-0472">Membrane</keyword>
<keyword evidence="1" id="KW-0812">Transmembrane</keyword>
<feature type="transmembrane region" description="Helical" evidence="1">
    <location>
        <begin position="36"/>
        <end position="59"/>
    </location>
</feature>
<dbReference type="RefSeq" id="WP_212997417.1">
    <property type="nucleotide sequence ID" value="NZ_BAAATW010000008.1"/>
</dbReference>
<feature type="transmembrane region" description="Helical" evidence="1">
    <location>
        <begin position="12"/>
        <end position="30"/>
    </location>
</feature>
<proteinExistence type="predicted"/>
<dbReference type="EMBL" id="BOQP01000011">
    <property type="protein sequence ID" value="GIM71432.1"/>
    <property type="molecule type" value="Genomic_DNA"/>
</dbReference>
<sequence length="230" mass="24800">MVATARARRGEARLPSALVVVVAIALYALLPEQLVIGPRLVIPGLEVALLVALVCVNPYRMTRDTPWSRIAALTLVCLIAVANAVALVLLLRQLVTTGSDEAVELLIAAGQVWLTNVIVYGIAYWELDRGGPVARTHLPRVRLPPADFRFPQDEDADAIVEVRIRSSRASDWVPTVVDYLYMSLTNSSAFSPTDTMPLSTRAKVLMGIESTSALFISVLVIAKGVGSLGQ</sequence>
<comment type="caution">
    <text evidence="2">The sequence shown here is derived from an EMBL/GenBank/DDBJ whole genome shotgun (WGS) entry which is preliminary data.</text>
</comment>
<accession>A0A919SH16</accession>
<keyword evidence="1" id="KW-1133">Transmembrane helix</keyword>
<keyword evidence="3" id="KW-1185">Reference proteome</keyword>
<feature type="transmembrane region" description="Helical" evidence="1">
    <location>
        <begin position="71"/>
        <end position="91"/>
    </location>
</feature>
<evidence type="ECO:0000256" key="1">
    <source>
        <dbReference type="SAM" id="Phobius"/>
    </source>
</evidence>
<feature type="transmembrane region" description="Helical" evidence="1">
    <location>
        <begin position="103"/>
        <end position="125"/>
    </location>
</feature>
<protein>
    <recommendedName>
        <fullName evidence="4">DUF1345 domain-containing protein</fullName>
    </recommendedName>
</protein>
<evidence type="ECO:0008006" key="4">
    <source>
        <dbReference type="Google" id="ProtNLM"/>
    </source>
</evidence>